<accession>A0AA40LRB0</accession>
<evidence type="ECO:0000256" key="5">
    <source>
        <dbReference type="ARBA" id="ARBA00022737"/>
    </source>
</evidence>
<feature type="region of interest" description="Disordered" evidence="15">
    <location>
        <begin position="416"/>
        <end position="446"/>
    </location>
</feature>
<feature type="compositionally biased region" description="Polar residues" evidence="15">
    <location>
        <begin position="117"/>
        <end position="130"/>
    </location>
</feature>
<dbReference type="Gene3D" id="6.10.250.1800">
    <property type="match status" value="1"/>
</dbReference>
<keyword evidence="10 14" id="KW-0234">DNA repair</keyword>
<dbReference type="InterPro" id="IPR038868">
    <property type="entry name" value="RAP80"/>
</dbReference>
<dbReference type="PROSITE" id="PS50330">
    <property type="entry name" value="UIM"/>
    <property type="match status" value="1"/>
</dbReference>
<evidence type="ECO:0000256" key="3">
    <source>
        <dbReference type="ARBA" id="ARBA00021660"/>
    </source>
</evidence>
<dbReference type="GO" id="GO:0070531">
    <property type="term" value="C:BRCA1-A complex"/>
    <property type="evidence" value="ECO:0007669"/>
    <property type="project" value="InterPro"/>
</dbReference>
<evidence type="ECO:0000313" key="18">
    <source>
        <dbReference type="Proteomes" id="UP001177744"/>
    </source>
</evidence>
<dbReference type="GO" id="GO:0045739">
    <property type="term" value="P:positive regulation of DNA repair"/>
    <property type="evidence" value="ECO:0007669"/>
    <property type="project" value="TreeGrafter"/>
</dbReference>
<protein>
    <recommendedName>
        <fullName evidence="3">BRCA1-A complex subunit RAP80</fullName>
    </recommendedName>
    <alternativeName>
        <fullName evidence="13">Receptor-associated protein 80</fullName>
    </alternativeName>
    <alternativeName>
        <fullName evidence="12">Ubiquitin interaction motif-containing protein 1</fullName>
    </alternativeName>
</protein>
<proteinExistence type="inferred from homology"/>
<evidence type="ECO:0000256" key="7">
    <source>
        <dbReference type="ARBA" id="ARBA00022771"/>
    </source>
</evidence>
<dbReference type="GO" id="GO:0042393">
    <property type="term" value="F:histone binding"/>
    <property type="evidence" value="ECO:0007669"/>
    <property type="project" value="TreeGrafter"/>
</dbReference>
<dbReference type="PANTHER" id="PTHR15932:SF2">
    <property type="entry name" value="BRCA1-A COMPLEX SUBUNIT RAP80"/>
    <property type="match status" value="1"/>
</dbReference>
<evidence type="ECO:0000256" key="15">
    <source>
        <dbReference type="SAM" id="MobiDB-lite"/>
    </source>
</evidence>
<feature type="compositionally biased region" description="Basic and acidic residues" evidence="15">
    <location>
        <begin position="9"/>
        <end position="23"/>
    </location>
</feature>
<feature type="compositionally biased region" description="Acidic residues" evidence="15">
    <location>
        <begin position="372"/>
        <end position="382"/>
    </location>
</feature>
<dbReference type="PANTHER" id="PTHR15932">
    <property type="entry name" value="UBIQUITIN INTERACTION MOTIF-CONTAINING PROTEIN 1"/>
    <property type="match status" value="1"/>
</dbReference>
<evidence type="ECO:0000256" key="1">
    <source>
        <dbReference type="ARBA" id="ARBA00004123"/>
    </source>
</evidence>
<evidence type="ECO:0000256" key="11">
    <source>
        <dbReference type="ARBA" id="ARBA00023242"/>
    </source>
</evidence>
<dbReference type="AlphaFoldDB" id="A0AA40LRB0"/>
<feature type="region of interest" description="Disordered" evidence="15">
    <location>
        <begin position="348"/>
        <end position="401"/>
    </location>
</feature>
<dbReference type="InterPro" id="IPR003903">
    <property type="entry name" value="UIM_dom"/>
</dbReference>
<feature type="compositionally biased region" description="Polar residues" evidence="15">
    <location>
        <begin position="149"/>
        <end position="170"/>
    </location>
</feature>
<evidence type="ECO:0000256" key="6">
    <source>
        <dbReference type="ARBA" id="ARBA00022763"/>
    </source>
</evidence>
<keyword evidence="6 14" id="KW-0227">DNA damage</keyword>
<feature type="region of interest" description="Disordered" evidence="15">
    <location>
        <begin position="190"/>
        <end position="230"/>
    </location>
</feature>
<keyword evidence="11" id="KW-0539">Nucleus</keyword>
<evidence type="ECO:0000256" key="8">
    <source>
        <dbReference type="ARBA" id="ARBA00022833"/>
    </source>
</evidence>
<dbReference type="SMART" id="SM00726">
    <property type="entry name" value="UIM"/>
    <property type="match status" value="2"/>
</dbReference>
<organism evidence="17 18">
    <name type="scientific">Cnephaeus nilssonii</name>
    <name type="common">Northern bat</name>
    <name type="synonym">Eptesicus nilssonii</name>
    <dbReference type="NCBI Taxonomy" id="3371016"/>
    <lineage>
        <taxon>Eukaryota</taxon>
        <taxon>Metazoa</taxon>
        <taxon>Chordata</taxon>
        <taxon>Craniata</taxon>
        <taxon>Vertebrata</taxon>
        <taxon>Euteleostomi</taxon>
        <taxon>Mammalia</taxon>
        <taxon>Eutheria</taxon>
        <taxon>Laurasiatheria</taxon>
        <taxon>Chiroptera</taxon>
        <taxon>Yangochiroptera</taxon>
        <taxon>Vespertilionidae</taxon>
        <taxon>Cnephaeus</taxon>
    </lineage>
</organism>
<sequence length="571" mass="63207">MPRRKKKVKEAPEAQNLEKKDAETSSPVNVRRKRKLEDALIVISDSDGEEPQEENGFQKMKTKQLNRAKCLAKRKIAQMTEEEQFALALKMSEQEAREVNSQEEEEEELLRKAIAESLNSCQPSDASATRSRALAVGPSSQSHQEKTTDSGTTEGMSPCSDSLHSSNITISQGSHTGSIWQLVPPSLFKGSHISQGNEAEKREEPWDHTENTEEEPVSGSSGSWDQSSQPVVENENVKCFDRCTGHLAEHTQCGKPQESTGRGCDFHEAAQGRGDTSRHFLPASADAKGIQNSGGTVHYFWGIPFCPAGIDPNQYTKVILCQLEVYQKSLKMAQRQLFKKKEFGEPVLPRPPSLIQNECGQGNQASEKNEGISEDMADEDKEEERQESRASVWHSETKDFQESPIKSLKEKLLLKEESATSHGQSSQGLFAEETSEEGNSDPASQSIAALTSKRSLVLMPESSAEEITVCPETQLSSSETFDLEREVSPGSRETRDEVTIIMSDKEVGNREDAEKEVPSTFSSSTKVSCPLCDQGFPPTKIERHAMYCNGLVGQDIGKDLTCVMVFKFYTI</sequence>
<evidence type="ECO:0000256" key="4">
    <source>
        <dbReference type="ARBA" id="ARBA00022723"/>
    </source>
</evidence>
<evidence type="ECO:0000256" key="10">
    <source>
        <dbReference type="ARBA" id="ARBA00023204"/>
    </source>
</evidence>
<comment type="similarity">
    <text evidence="2">Belongs to the RAP80 family.</text>
</comment>
<gene>
    <name evidence="17" type="ORF">QTO34_016024</name>
</gene>
<dbReference type="GO" id="GO:0003677">
    <property type="term" value="F:DNA binding"/>
    <property type="evidence" value="ECO:0007669"/>
    <property type="project" value="InterPro"/>
</dbReference>
<feature type="compositionally biased region" description="Polar residues" evidence="15">
    <location>
        <begin position="354"/>
        <end position="366"/>
    </location>
</feature>
<feature type="compositionally biased region" description="Basic and acidic residues" evidence="15">
    <location>
        <begin position="198"/>
        <end position="211"/>
    </location>
</feature>
<reference evidence="17" key="1">
    <citation type="submission" date="2023-06" db="EMBL/GenBank/DDBJ databases">
        <title>Reference genome for the Northern bat (Eptesicus nilssonii), a most northern bat species.</title>
        <authorList>
            <person name="Laine V.N."/>
            <person name="Pulliainen A.T."/>
            <person name="Lilley T.M."/>
        </authorList>
    </citation>
    <scope>NUCLEOTIDE SEQUENCE</scope>
    <source>
        <strain evidence="17">BLF_Eptnil</strain>
        <tissue evidence="17">Kidney</tissue>
    </source>
</reference>
<evidence type="ECO:0000256" key="12">
    <source>
        <dbReference type="ARBA" id="ARBA00029973"/>
    </source>
</evidence>
<dbReference type="GO" id="GO:0006302">
    <property type="term" value="P:double-strand break repair"/>
    <property type="evidence" value="ECO:0007669"/>
    <property type="project" value="InterPro"/>
</dbReference>
<feature type="region of interest" description="Disordered" evidence="15">
    <location>
        <begin position="44"/>
        <end position="65"/>
    </location>
</feature>
<dbReference type="InterPro" id="IPR006642">
    <property type="entry name" value="Rad18_UBZ4"/>
</dbReference>
<evidence type="ECO:0000256" key="14">
    <source>
        <dbReference type="PROSITE-ProRule" id="PRU01256"/>
    </source>
</evidence>
<evidence type="ECO:0000256" key="9">
    <source>
        <dbReference type="ARBA" id="ARBA00022853"/>
    </source>
</evidence>
<name>A0AA40LRB0_CNENI</name>
<feature type="domain" description="UBZ4-type" evidence="16">
    <location>
        <begin position="526"/>
        <end position="553"/>
    </location>
</feature>
<feature type="region of interest" description="Disordered" evidence="15">
    <location>
        <begin position="1"/>
        <end position="31"/>
    </location>
</feature>
<dbReference type="PROSITE" id="PS51908">
    <property type="entry name" value="ZF_UBZ4"/>
    <property type="match status" value="1"/>
</dbReference>
<dbReference type="Proteomes" id="UP001177744">
    <property type="component" value="Unassembled WGS sequence"/>
</dbReference>
<evidence type="ECO:0000259" key="16">
    <source>
        <dbReference type="PROSITE" id="PS51908"/>
    </source>
</evidence>
<evidence type="ECO:0000313" key="17">
    <source>
        <dbReference type="EMBL" id="KAK1343246.1"/>
    </source>
</evidence>
<keyword evidence="8" id="KW-0862">Zinc</keyword>
<dbReference type="EMBL" id="JAULJE010000005">
    <property type="protein sequence ID" value="KAK1343246.1"/>
    <property type="molecule type" value="Genomic_DNA"/>
</dbReference>
<keyword evidence="9" id="KW-0156">Chromatin regulator</keyword>
<feature type="compositionally biased region" description="Low complexity" evidence="15">
    <location>
        <begin position="218"/>
        <end position="229"/>
    </location>
</feature>
<comment type="caution">
    <text evidence="17">The sequence shown here is derived from an EMBL/GenBank/DDBJ whole genome shotgun (WGS) entry which is preliminary data.</text>
</comment>
<feature type="region of interest" description="Disordered" evidence="15">
    <location>
        <begin position="93"/>
        <end position="170"/>
    </location>
</feature>
<keyword evidence="5" id="KW-0677">Repeat</keyword>
<keyword evidence="7 14" id="KW-0863">Zinc-finger</keyword>
<keyword evidence="18" id="KW-1185">Reference proteome</keyword>
<dbReference type="CDD" id="cd20912">
    <property type="entry name" value="AIR_RAP80-like"/>
    <property type="match status" value="1"/>
</dbReference>
<keyword evidence="4" id="KW-0479">Metal-binding</keyword>
<dbReference type="GO" id="GO:0070530">
    <property type="term" value="F:K63-linked polyubiquitin modification-dependent protein binding"/>
    <property type="evidence" value="ECO:0007669"/>
    <property type="project" value="InterPro"/>
</dbReference>
<evidence type="ECO:0000256" key="13">
    <source>
        <dbReference type="ARBA" id="ARBA00031558"/>
    </source>
</evidence>
<evidence type="ECO:0000256" key="2">
    <source>
        <dbReference type="ARBA" id="ARBA00006465"/>
    </source>
</evidence>
<dbReference type="GO" id="GO:0008270">
    <property type="term" value="F:zinc ion binding"/>
    <property type="evidence" value="ECO:0007669"/>
    <property type="project" value="UniProtKB-KW"/>
</dbReference>
<comment type="subcellular location">
    <subcellularLocation>
        <location evidence="1">Nucleus</location>
    </subcellularLocation>
</comment>
<dbReference type="InterPro" id="IPR040714">
    <property type="entry name" value="RAP80_UIM"/>
</dbReference>
<dbReference type="Pfam" id="PF18282">
    <property type="entry name" value="RAP80_UIM"/>
    <property type="match status" value="1"/>
</dbReference>
<dbReference type="GO" id="GO:0006325">
    <property type="term" value="P:chromatin organization"/>
    <property type="evidence" value="ECO:0007669"/>
    <property type="project" value="UniProtKB-KW"/>
</dbReference>